<evidence type="ECO:0000259" key="1">
    <source>
        <dbReference type="Pfam" id="PF00462"/>
    </source>
</evidence>
<keyword evidence="3" id="KW-1185">Reference proteome</keyword>
<accession>A0ABU9CAD3</accession>
<reference evidence="2 3" key="1">
    <citation type="submission" date="2024-04" db="EMBL/GenBank/DDBJ databases">
        <title>Novel species of the genus Ideonella isolated from streams.</title>
        <authorList>
            <person name="Lu H."/>
        </authorList>
    </citation>
    <scope>NUCLEOTIDE SEQUENCE [LARGE SCALE GENOMIC DNA]</scope>
    <source>
        <strain evidence="2 3">DXS22W</strain>
    </source>
</reference>
<protein>
    <submittedName>
        <fullName evidence="2">Glutaredoxin family protein</fullName>
    </submittedName>
</protein>
<feature type="domain" description="Glutaredoxin" evidence="1">
    <location>
        <begin position="59"/>
        <end position="113"/>
    </location>
</feature>
<evidence type="ECO:0000313" key="3">
    <source>
        <dbReference type="Proteomes" id="UP001365405"/>
    </source>
</evidence>
<dbReference type="SUPFAM" id="SSF52833">
    <property type="entry name" value="Thioredoxin-like"/>
    <property type="match status" value="1"/>
</dbReference>
<dbReference type="CDD" id="cd02976">
    <property type="entry name" value="NrdH"/>
    <property type="match status" value="1"/>
</dbReference>
<dbReference type="InterPro" id="IPR002109">
    <property type="entry name" value="Glutaredoxin"/>
</dbReference>
<comment type="caution">
    <text evidence="2">The sequence shown here is derived from an EMBL/GenBank/DDBJ whole genome shotgun (WGS) entry which is preliminary data.</text>
</comment>
<gene>
    <name evidence="2" type="ORF">AACH10_01150</name>
</gene>
<dbReference type="Proteomes" id="UP001365405">
    <property type="component" value="Unassembled WGS sequence"/>
</dbReference>
<dbReference type="InterPro" id="IPR036249">
    <property type="entry name" value="Thioredoxin-like_sf"/>
</dbReference>
<dbReference type="Gene3D" id="3.40.30.10">
    <property type="entry name" value="Glutaredoxin"/>
    <property type="match status" value="1"/>
</dbReference>
<evidence type="ECO:0000313" key="2">
    <source>
        <dbReference type="EMBL" id="MEK8048838.1"/>
    </source>
</evidence>
<name>A0ABU9CAD3_9BURK</name>
<dbReference type="Pfam" id="PF00462">
    <property type="entry name" value="Glutaredoxin"/>
    <property type="match status" value="1"/>
</dbReference>
<dbReference type="RefSeq" id="WP_341408511.1">
    <property type="nucleotide sequence ID" value="NZ_JBBUTH010000001.1"/>
</dbReference>
<organism evidence="2 3">
    <name type="scientific">Pseudaquabacterium inlustre</name>
    <dbReference type="NCBI Taxonomy" id="2984192"/>
    <lineage>
        <taxon>Bacteria</taxon>
        <taxon>Pseudomonadati</taxon>
        <taxon>Pseudomonadota</taxon>
        <taxon>Betaproteobacteria</taxon>
        <taxon>Burkholderiales</taxon>
        <taxon>Sphaerotilaceae</taxon>
        <taxon>Pseudaquabacterium</taxon>
    </lineage>
</organism>
<sequence length="130" mass="14153">MAEPTAPGTPPAGSRRSLWVAAALVLGTSAALSWWQQHRDGALGRELAAVARPGDIRMLSSVTCHYCTQARLWLQAQQVPFTECFIERDAACDAQFRALMQPGTPVLLVRGQVQLGFSPQQLRDRLAQPG</sequence>
<proteinExistence type="predicted"/>
<dbReference type="EMBL" id="JBBUTH010000001">
    <property type="protein sequence ID" value="MEK8048838.1"/>
    <property type="molecule type" value="Genomic_DNA"/>
</dbReference>